<organism evidence="1">
    <name type="scientific">Mycobacterium kansasii</name>
    <dbReference type="NCBI Taxonomy" id="1768"/>
    <lineage>
        <taxon>Bacteria</taxon>
        <taxon>Bacillati</taxon>
        <taxon>Actinomycetota</taxon>
        <taxon>Actinomycetes</taxon>
        <taxon>Mycobacteriales</taxon>
        <taxon>Mycobacteriaceae</taxon>
        <taxon>Mycobacterium</taxon>
    </lineage>
</organism>
<dbReference type="InterPro" id="IPR011518">
    <property type="entry name" value="Transposase_36"/>
</dbReference>
<protein>
    <submittedName>
        <fullName evidence="1">Rhodopirellula transposase</fullName>
    </submittedName>
</protein>
<reference evidence="1" key="1">
    <citation type="submission" date="2019-05" db="EMBL/GenBank/DDBJ databases">
        <authorList>
            <person name="Naeem R."/>
            <person name="Antony C."/>
            <person name="Guan Q."/>
        </authorList>
    </citation>
    <scope>NUCLEOTIDE SEQUENCE</scope>
    <source>
        <strain evidence="1">3</strain>
    </source>
</reference>
<dbReference type="EMBL" id="LR589327">
    <property type="protein sequence ID" value="VTP02510.1"/>
    <property type="molecule type" value="Genomic_DNA"/>
</dbReference>
<dbReference type="Pfam" id="PF07592">
    <property type="entry name" value="DDE_Tnp_ISAZ013"/>
    <property type="match status" value="1"/>
</dbReference>
<gene>
    <name evidence="1" type="ORF">BIN_B_03492</name>
</gene>
<dbReference type="AlphaFoldDB" id="A0A653EYM2"/>
<name>A0A653EYM2_MYCKA</name>
<proteinExistence type="predicted"/>
<sequence>MTCHLPPGASNWNKIEHRLFSHISMNRRGRPLQSHEVIVNTIAVTTIRSGLTVNAQLDTRTYSKGIKIVIVEHRIAVIGAAFQHRHLARTADAFHTRRQHADPLRLDRLED</sequence>
<evidence type="ECO:0000313" key="1">
    <source>
        <dbReference type="EMBL" id="VTP02510.1"/>
    </source>
</evidence>
<accession>A0A653EYM2</accession>